<reference evidence="2" key="2">
    <citation type="submission" date="2021-04" db="EMBL/GenBank/DDBJ databases">
        <authorList>
            <person name="Gilroy R."/>
        </authorList>
    </citation>
    <scope>NUCLEOTIDE SEQUENCE</scope>
    <source>
        <strain evidence="2">687</strain>
    </source>
</reference>
<dbReference type="NCBIfam" id="NF008391">
    <property type="entry name" value="PRK11189.1"/>
    <property type="match status" value="1"/>
</dbReference>
<dbReference type="SUPFAM" id="SSF48452">
    <property type="entry name" value="TPR-like"/>
    <property type="match status" value="1"/>
</dbReference>
<evidence type="ECO:0000256" key="1">
    <source>
        <dbReference type="PROSITE-ProRule" id="PRU00339"/>
    </source>
</evidence>
<dbReference type="EMBL" id="JAHLFG010000001">
    <property type="protein sequence ID" value="MBU3825899.1"/>
    <property type="molecule type" value="Genomic_DNA"/>
</dbReference>
<organism evidence="2 3">
    <name type="scientific">Candidatus Anaerobiospirillum merdipullorum</name>
    <dbReference type="NCBI Taxonomy" id="2838450"/>
    <lineage>
        <taxon>Bacteria</taxon>
        <taxon>Pseudomonadati</taxon>
        <taxon>Pseudomonadota</taxon>
        <taxon>Gammaproteobacteria</taxon>
        <taxon>Aeromonadales</taxon>
        <taxon>Succinivibrionaceae</taxon>
        <taxon>Anaerobiospirillum</taxon>
    </lineage>
</organism>
<name>A0A9E2KMD2_9GAMM</name>
<comment type="caution">
    <text evidence="2">The sequence shown here is derived from an EMBL/GenBank/DDBJ whole genome shotgun (WGS) entry which is preliminary data.</text>
</comment>
<dbReference type="InterPro" id="IPR019734">
    <property type="entry name" value="TPR_rpt"/>
</dbReference>
<dbReference type="AlphaFoldDB" id="A0A9E2KMD2"/>
<gene>
    <name evidence="2" type="ORF">IAA31_00175</name>
</gene>
<keyword evidence="2" id="KW-0449">Lipoprotein</keyword>
<protein>
    <submittedName>
        <fullName evidence="2">Lipoprotein NlpI</fullName>
    </submittedName>
</protein>
<dbReference type="Proteomes" id="UP000824150">
    <property type="component" value="Unassembled WGS sequence"/>
</dbReference>
<dbReference type="PROSITE" id="PS50005">
    <property type="entry name" value="TPR"/>
    <property type="match status" value="1"/>
</dbReference>
<keyword evidence="1" id="KW-0802">TPR repeat</keyword>
<evidence type="ECO:0000313" key="2">
    <source>
        <dbReference type="EMBL" id="MBU3825899.1"/>
    </source>
</evidence>
<evidence type="ECO:0000313" key="3">
    <source>
        <dbReference type="Proteomes" id="UP000824150"/>
    </source>
</evidence>
<dbReference type="SMART" id="SM00028">
    <property type="entry name" value="TPR"/>
    <property type="match status" value="3"/>
</dbReference>
<accession>A0A9E2KMD2</accession>
<dbReference type="InterPro" id="IPR011990">
    <property type="entry name" value="TPR-like_helical_dom_sf"/>
</dbReference>
<reference evidence="2" key="1">
    <citation type="journal article" date="2021" name="PeerJ">
        <title>Extensive microbial diversity within the chicken gut microbiome revealed by metagenomics and culture.</title>
        <authorList>
            <person name="Gilroy R."/>
            <person name="Ravi A."/>
            <person name="Getino M."/>
            <person name="Pursley I."/>
            <person name="Horton D.L."/>
            <person name="Alikhan N.F."/>
            <person name="Baker D."/>
            <person name="Gharbi K."/>
            <person name="Hall N."/>
            <person name="Watson M."/>
            <person name="Adriaenssens E.M."/>
            <person name="Foster-Nyarko E."/>
            <person name="Jarju S."/>
            <person name="Secka A."/>
            <person name="Antonio M."/>
            <person name="Oren A."/>
            <person name="Chaudhuri R.R."/>
            <person name="La Ragione R."/>
            <person name="Hildebrand F."/>
            <person name="Pallen M.J."/>
        </authorList>
    </citation>
    <scope>NUCLEOTIDE SEQUENCE</scope>
    <source>
        <strain evidence="2">687</strain>
    </source>
</reference>
<sequence>MSSESTPSDPMLLSSDFAVPQNEIVLTVPVMAAVERDQMLIVQLSELIDHETDSAADRAELFYELGVIYDRLGLEGSARTMFMNALVEKPDYAPAYNFLGIYLASAERFGDAYEAFDAALELDPHSVYTNFARAIALYYGKRPKIALSDIQTFYQADRNDPYRMLWYYLIECETSGYDTALLHLKQRYASAQKKEDYFGYHVLDYLTGLISKEQLLALVKDPQLPMYLKIERACEVYFYLGKEAQRQGQIKLAFDYFHLAAHTDKYDFLEHRYALFEIRRLARQYGLTSYRDRNPLQDPDLY</sequence>
<dbReference type="Gene3D" id="1.25.40.10">
    <property type="entry name" value="Tetratricopeptide repeat domain"/>
    <property type="match status" value="1"/>
</dbReference>
<feature type="repeat" description="TPR" evidence="1">
    <location>
        <begin position="93"/>
        <end position="126"/>
    </location>
</feature>
<proteinExistence type="predicted"/>